<evidence type="ECO:0000313" key="3">
    <source>
        <dbReference type="EMBL" id="GMF40878.1"/>
    </source>
</evidence>
<evidence type="ECO:0000256" key="2">
    <source>
        <dbReference type="SAM" id="Phobius"/>
    </source>
</evidence>
<keyword evidence="1" id="KW-0175">Coiled coil</keyword>
<dbReference type="EMBL" id="BSXT01001290">
    <property type="protein sequence ID" value="GMF40878.1"/>
    <property type="molecule type" value="Genomic_DNA"/>
</dbReference>
<name>A0A9W6XL45_9STRA</name>
<sequence length="259" mass="27912">MWVACVQTQYSTQVDVGHILSATRRAWSSSAKSAASTGSGNAASSSAAAPTVAASTRAATPGTLRVSKGFGADKHEAELDSTLARIIGSDWGDRSHQPVSLAMRLYWVVFALVLANGVFTYVTGKDESFLVEKLKKKADEKLGVEEEENEFEEMAQGHGEKVQPLEEKQAAAPAAPASMPSSPAAVLPFAAPGIASPPGARRPRSKEELQQQLAQLRLQQTRLQKQISSGEGVMKEELEHQVRMIDVQKDEVKRLIKSM</sequence>
<keyword evidence="2" id="KW-1133">Transmembrane helix</keyword>
<keyword evidence="4" id="KW-1185">Reference proteome</keyword>
<evidence type="ECO:0000313" key="4">
    <source>
        <dbReference type="Proteomes" id="UP001165121"/>
    </source>
</evidence>
<dbReference type="AlphaFoldDB" id="A0A9W6XL45"/>
<evidence type="ECO:0000256" key="1">
    <source>
        <dbReference type="SAM" id="Coils"/>
    </source>
</evidence>
<gene>
    <name evidence="3" type="ORF">Pfra01_001270500</name>
</gene>
<feature type="coiled-coil region" evidence="1">
    <location>
        <begin position="206"/>
        <end position="255"/>
    </location>
</feature>
<dbReference type="OrthoDB" id="68593at2759"/>
<dbReference type="Proteomes" id="UP001165121">
    <property type="component" value="Unassembled WGS sequence"/>
</dbReference>
<protein>
    <submittedName>
        <fullName evidence="3">Unnamed protein product</fullName>
    </submittedName>
</protein>
<keyword evidence="2" id="KW-0472">Membrane</keyword>
<keyword evidence="2" id="KW-0812">Transmembrane</keyword>
<proteinExistence type="predicted"/>
<comment type="caution">
    <text evidence="3">The sequence shown here is derived from an EMBL/GenBank/DDBJ whole genome shotgun (WGS) entry which is preliminary data.</text>
</comment>
<accession>A0A9W6XL45</accession>
<reference evidence="3" key="1">
    <citation type="submission" date="2023-04" db="EMBL/GenBank/DDBJ databases">
        <title>Phytophthora fragariaefolia NBRC 109709.</title>
        <authorList>
            <person name="Ichikawa N."/>
            <person name="Sato H."/>
            <person name="Tonouchi N."/>
        </authorList>
    </citation>
    <scope>NUCLEOTIDE SEQUENCE</scope>
    <source>
        <strain evidence="3">NBRC 109709</strain>
    </source>
</reference>
<feature type="transmembrane region" description="Helical" evidence="2">
    <location>
        <begin position="105"/>
        <end position="124"/>
    </location>
</feature>
<organism evidence="3 4">
    <name type="scientific">Phytophthora fragariaefolia</name>
    <dbReference type="NCBI Taxonomy" id="1490495"/>
    <lineage>
        <taxon>Eukaryota</taxon>
        <taxon>Sar</taxon>
        <taxon>Stramenopiles</taxon>
        <taxon>Oomycota</taxon>
        <taxon>Peronosporomycetes</taxon>
        <taxon>Peronosporales</taxon>
        <taxon>Peronosporaceae</taxon>
        <taxon>Phytophthora</taxon>
    </lineage>
</organism>